<evidence type="ECO:0000313" key="2">
    <source>
        <dbReference type="Proteomes" id="UP000179233"/>
    </source>
</evidence>
<organism evidence="1 2">
    <name type="scientific">Candidatus Chisholmbacteria bacterium RIFCSPHIGHO2_01_FULL_52_32</name>
    <dbReference type="NCBI Taxonomy" id="1797591"/>
    <lineage>
        <taxon>Bacteria</taxon>
        <taxon>Candidatus Chisholmiibacteriota</taxon>
    </lineage>
</organism>
<dbReference type="EMBL" id="MHCJ01000003">
    <property type="protein sequence ID" value="OGY18737.1"/>
    <property type="molecule type" value="Genomic_DNA"/>
</dbReference>
<name>A0A1G1VU56_9BACT</name>
<reference evidence="1 2" key="1">
    <citation type="journal article" date="2016" name="Nat. Commun.">
        <title>Thousands of microbial genomes shed light on interconnected biogeochemical processes in an aquifer system.</title>
        <authorList>
            <person name="Anantharaman K."/>
            <person name="Brown C.T."/>
            <person name="Hug L.A."/>
            <person name="Sharon I."/>
            <person name="Castelle C.J."/>
            <person name="Probst A.J."/>
            <person name="Thomas B.C."/>
            <person name="Singh A."/>
            <person name="Wilkins M.J."/>
            <person name="Karaoz U."/>
            <person name="Brodie E.L."/>
            <person name="Williams K.H."/>
            <person name="Hubbard S.S."/>
            <person name="Banfield J.F."/>
        </authorList>
    </citation>
    <scope>NUCLEOTIDE SEQUENCE [LARGE SCALE GENOMIC DNA]</scope>
</reference>
<comment type="caution">
    <text evidence="1">The sequence shown here is derived from an EMBL/GenBank/DDBJ whole genome shotgun (WGS) entry which is preliminary data.</text>
</comment>
<accession>A0A1G1VU56</accession>
<dbReference type="AlphaFoldDB" id="A0A1G1VU56"/>
<dbReference type="Proteomes" id="UP000179233">
    <property type="component" value="Unassembled WGS sequence"/>
</dbReference>
<evidence type="ECO:0000313" key="1">
    <source>
        <dbReference type="EMBL" id="OGY18737.1"/>
    </source>
</evidence>
<proteinExistence type="predicted"/>
<sequence length="71" mass="8020">MGDINNVKVEPHLHVNVGRSNPSENPIERTKRIGILNRGKGNKFFNNRFIGLDTGIQDEGEDTEARGNRFE</sequence>
<gene>
    <name evidence="1" type="ORF">A2786_04555</name>
</gene>
<protein>
    <submittedName>
        <fullName evidence="1">Uncharacterized protein</fullName>
    </submittedName>
</protein>